<organism evidence="2 3">
    <name type="scientific">Thorsellia anophelis DSM 18579</name>
    <dbReference type="NCBI Taxonomy" id="1123402"/>
    <lineage>
        <taxon>Bacteria</taxon>
        <taxon>Pseudomonadati</taxon>
        <taxon>Pseudomonadota</taxon>
        <taxon>Gammaproteobacteria</taxon>
        <taxon>Enterobacterales</taxon>
        <taxon>Thorselliaceae</taxon>
        <taxon>Thorsellia</taxon>
    </lineage>
</organism>
<dbReference type="InterPro" id="IPR012337">
    <property type="entry name" value="RNaseH-like_sf"/>
</dbReference>
<accession>A0A1I0FLV6</accession>
<protein>
    <submittedName>
        <fullName evidence="2">Integrase core domain-containing protein</fullName>
    </submittedName>
</protein>
<reference evidence="3" key="1">
    <citation type="submission" date="2016-10" db="EMBL/GenBank/DDBJ databases">
        <authorList>
            <person name="Varghese N."/>
            <person name="Submissions S."/>
        </authorList>
    </citation>
    <scope>NUCLEOTIDE SEQUENCE [LARGE SCALE GENOMIC DNA]</scope>
    <source>
        <strain evidence="3">DSM 18579</strain>
    </source>
</reference>
<dbReference type="Pfam" id="PF13683">
    <property type="entry name" value="rve_3"/>
    <property type="match status" value="1"/>
</dbReference>
<dbReference type="PANTHER" id="PTHR46889">
    <property type="entry name" value="TRANSPOSASE INSF FOR INSERTION SEQUENCE IS3B-RELATED"/>
    <property type="match status" value="1"/>
</dbReference>
<dbReference type="InterPro" id="IPR036397">
    <property type="entry name" value="RNaseH_sf"/>
</dbReference>
<dbReference type="GO" id="GO:0003676">
    <property type="term" value="F:nucleic acid binding"/>
    <property type="evidence" value="ECO:0007669"/>
    <property type="project" value="InterPro"/>
</dbReference>
<name>A0A1I0FLV6_9GAMM</name>
<dbReference type="InterPro" id="IPR050900">
    <property type="entry name" value="Transposase_IS3/IS150/IS904"/>
</dbReference>
<dbReference type="SUPFAM" id="SSF53098">
    <property type="entry name" value="Ribonuclease H-like"/>
    <property type="match status" value="1"/>
</dbReference>
<evidence type="ECO:0000313" key="3">
    <source>
        <dbReference type="Proteomes" id="UP000242642"/>
    </source>
</evidence>
<proteinExistence type="predicted"/>
<keyword evidence="3" id="KW-1185">Reference proteome</keyword>
<dbReference type="Proteomes" id="UP000242642">
    <property type="component" value="Unassembled WGS sequence"/>
</dbReference>
<dbReference type="AlphaFoldDB" id="A0A1I0FLV6"/>
<sequence length="149" mass="17444">MILHSDNGSPMKGQTMKSMLESLGVASSHSRPRVSNDNAMSESLFKTMKYCPRLPLKPFNSIEEAREWVHRFVQWYNHEHLHSSNNFITPADKRAGKDINKLRKRQRLMELKKEKHPERWVKGHIRDWSPVTKVTLNESPKEGEKRNIA</sequence>
<dbReference type="PANTHER" id="PTHR46889:SF4">
    <property type="entry name" value="TRANSPOSASE INSO FOR INSERTION SEQUENCE ELEMENT IS911B-RELATED"/>
    <property type="match status" value="1"/>
</dbReference>
<dbReference type="Gene3D" id="3.30.420.10">
    <property type="entry name" value="Ribonuclease H-like superfamily/Ribonuclease H"/>
    <property type="match status" value="1"/>
</dbReference>
<dbReference type="InterPro" id="IPR001584">
    <property type="entry name" value="Integrase_cat-core"/>
</dbReference>
<gene>
    <name evidence="2" type="ORF">SAMN02583745_02806</name>
</gene>
<dbReference type="EMBL" id="FOHV01000044">
    <property type="protein sequence ID" value="SET59101.1"/>
    <property type="molecule type" value="Genomic_DNA"/>
</dbReference>
<evidence type="ECO:0000313" key="2">
    <source>
        <dbReference type="EMBL" id="SET59101.1"/>
    </source>
</evidence>
<dbReference type="PROSITE" id="PS50994">
    <property type="entry name" value="INTEGRASE"/>
    <property type="match status" value="1"/>
</dbReference>
<dbReference type="STRING" id="1123402.SAMN02583745_02806"/>
<feature type="domain" description="Integrase catalytic" evidence="1">
    <location>
        <begin position="1"/>
        <end position="98"/>
    </location>
</feature>
<dbReference type="GO" id="GO:0015074">
    <property type="term" value="P:DNA integration"/>
    <property type="evidence" value="ECO:0007669"/>
    <property type="project" value="InterPro"/>
</dbReference>
<evidence type="ECO:0000259" key="1">
    <source>
        <dbReference type="PROSITE" id="PS50994"/>
    </source>
</evidence>